<keyword evidence="2" id="KW-1185">Reference proteome</keyword>
<comment type="caution">
    <text evidence="1">The sequence shown here is derived from an EMBL/GenBank/DDBJ whole genome shotgun (WGS) entry which is preliminary data.</text>
</comment>
<evidence type="ECO:0000313" key="2">
    <source>
        <dbReference type="Proteomes" id="UP000551616"/>
    </source>
</evidence>
<accession>A0A7V9A7A2</accession>
<gene>
    <name evidence="1" type="ORF">HOV93_22990</name>
</gene>
<organism evidence="1 2">
    <name type="scientific">Bremerella alba</name>
    <dbReference type="NCBI Taxonomy" id="980252"/>
    <lineage>
        <taxon>Bacteria</taxon>
        <taxon>Pseudomonadati</taxon>
        <taxon>Planctomycetota</taxon>
        <taxon>Planctomycetia</taxon>
        <taxon>Pirellulales</taxon>
        <taxon>Pirellulaceae</taxon>
        <taxon>Bremerella</taxon>
    </lineage>
</organism>
<dbReference type="AlphaFoldDB" id="A0A7V9A7A2"/>
<name>A0A7V9A7A2_9BACT</name>
<proteinExistence type="predicted"/>
<dbReference type="Proteomes" id="UP000551616">
    <property type="component" value="Unassembled WGS sequence"/>
</dbReference>
<reference evidence="1 2" key="1">
    <citation type="submission" date="2020-05" db="EMBL/GenBank/DDBJ databases">
        <title>Bremerella alba sp. nov., a novel planctomycete isolated from the surface of the macroalga Fucus spiralis.</title>
        <authorList>
            <person name="Godinho O."/>
            <person name="Botelho R."/>
            <person name="Albuquerque L."/>
            <person name="Wiegand S."/>
            <person name="Da Costa M.S."/>
            <person name="Lobo-Da-Cunha A."/>
            <person name="Jogler C."/>
            <person name="Lage O.M."/>
        </authorList>
    </citation>
    <scope>NUCLEOTIDE SEQUENCE [LARGE SCALE GENOMIC DNA]</scope>
    <source>
        <strain evidence="1 2">FF15</strain>
    </source>
</reference>
<protein>
    <submittedName>
        <fullName evidence="1">Uncharacterized protein</fullName>
    </submittedName>
</protein>
<evidence type="ECO:0000313" key="1">
    <source>
        <dbReference type="EMBL" id="MBA2115127.1"/>
    </source>
</evidence>
<dbReference type="EMBL" id="JABRWO010000005">
    <property type="protein sequence ID" value="MBA2115127.1"/>
    <property type="molecule type" value="Genomic_DNA"/>
</dbReference>
<sequence>MVTCGIRSLCQWLNVNRLRKNSVGHWFHYSSTVSNAVCYNGGVPYKLISETEMHEPRNDNAVFYLTQPHVRETTLYPAFRPTFQLELLDESLAAPRPIHPAA</sequence>